<dbReference type="AlphaFoldDB" id="A0AAN8UUS7"/>
<sequence length="291" mass="31898">MEKKNRLMRGTKRLRGCPCNSPMTSSSNLPRIEIKANGPTLEVDLITGLDNQFIIYQIIRMLHEENADVVDANFSVIGNVIFHVVHAEMGNSDLPFDSEAARISDRLNQFVNGTSPNTSTSTSNFEIEQELWDFDVFPASFGISGLKINSDTAAMVNRSGMVGGGSAVDEFPVGELYHKIFEEACTPTKYKPANFSKIPELHAEEAYVALVLARLSKSFGISRFKINSDAAAMVNSSGAIWGRGSAASRFPVGELSVARLVFSLLHKKGIFKRAFGASLGRVFVPMLEWDP</sequence>
<feature type="compositionally biased region" description="Basic residues" evidence="1">
    <location>
        <begin position="1"/>
        <end position="15"/>
    </location>
</feature>
<feature type="region of interest" description="Disordered" evidence="1">
    <location>
        <begin position="1"/>
        <end position="22"/>
    </location>
</feature>
<proteinExistence type="predicted"/>
<protein>
    <submittedName>
        <fullName evidence="2">Uncharacterized protein</fullName>
    </submittedName>
</protein>
<reference evidence="2 3" key="1">
    <citation type="submission" date="2023-12" db="EMBL/GenBank/DDBJ databases">
        <title>A high-quality genome assembly for Dillenia turbinata (Dilleniales).</title>
        <authorList>
            <person name="Chanderbali A."/>
        </authorList>
    </citation>
    <scope>NUCLEOTIDE SEQUENCE [LARGE SCALE GENOMIC DNA]</scope>
    <source>
        <strain evidence="2">LSX21</strain>
        <tissue evidence="2">Leaf</tissue>
    </source>
</reference>
<name>A0AAN8UUS7_9MAGN</name>
<dbReference type="Proteomes" id="UP001370490">
    <property type="component" value="Unassembled WGS sequence"/>
</dbReference>
<organism evidence="2 3">
    <name type="scientific">Dillenia turbinata</name>
    <dbReference type="NCBI Taxonomy" id="194707"/>
    <lineage>
        <taxon>Eukaryota</taxon>
        <taxon>Viridiplantae</taxon>
        <taxon>Streptophyta</taxon>
        <taxon>Embryophyta</taxon>
        <taxon>Tracheophyta</taxon>
        <taxon>Spermatophyta</taxon>
        <taxon>Magnoliopsida</taxon>
        <taxon>eudicotyledons</taxon>
        <taxon>Gunneridae</taxon>
        <taxon>Pentapetalae</taxon>
        <taxon>Dilleniales</taxon>
        <taxon>Dilleniaceae</taxon>
        <taxon>Dillenia</taxon>
    </lineage>
</organism>
<gene>
    <name evidence="2" type="ORF">RJ641_015483</name>
</gene>
<comment type="caution">
    <text evidence="2">The sequence shown here is derived from an EMBL/GenBank/DDBJ whole genome shotgun (WGS) entry which is preliminary data.</text>
</comment>
<keyword evidence="3" id="KW-1185">Reference proteome</keyword>
<evidence type="ECO:0000313" key="3">
    <source>
        <dbReference type="Proteomes" id="UP001370490"/>
    </source>
</evidence>
<evidence type="ECO:0000313" key="2">
    <source>
        <dbReference type="EMBL" id="KAK6919579.1"/>
    </source>
</evidence>
<dbReference type="EMBL" id="JBAMMX010000021">
    <property type="protein sequence ID" value="KAK6919579.1"/>
    <property type="molecule type" value="Genomic_DNA"/>
</dbReference>
<evidence type="ECO:0000256" key="1">
    <source>
        <dbReference type="SAM" id="MobiDB-lite"/>
    </source>
</evidence>
<accession>A0AAN8UUS7</accession>